<reference evidence="1" key="1">
    <citation type="submission" date="2020-06" db="EMBL/GenBank/DDBJ databases">
        <title>Draft genome of Bugula neritina, a colonial animal packing powerful symbionts and potential medicines.</title>
        <authorList>
            <person name="Rayko M."/>
        </authorList>
    </citation>
    <scope>NUCLEOTIDE SEQUENCE [LARGE SCALE GENOMIC DNA]</scope>
    <source>
        <strain evidence="1">Kwan_BN1</strain>
    </source>
</reference>
<proteinExistence type="predicted"/>
<evidence type="ECO:0000313" key="1">
    <source>
        <dbReference type="EMBL" id="KAF6023001.1"/>
    </source>
</evidence>
<evidence type="ECO:0000313" key="2">
    <source>
        <dbReference type="Proteomes" id="UP000593567"/>
    </source>
</evidence>
<dbReference type="EMBL" id="VXIV02002776">
    <property type="protein sequence ID" value="KAF6023001.1"/>
    <property type="molecule type" value="Genomic_DNA"/>
</dbReference>
<gene>
    <name evidence="1" type="ORF">EB796_018696</name>
</gene>
<keyword evidence="2" id="KW-1185">Reference proteome</keyword>
<accession>A0A7J7JBJ1</accession>
<sequence length="303" mass="33596">MKVERMNSLQVIAGIVVMVLAIFGQSGMGSPIDIAVVADTAISSLNNAANNKYEDILPLEINLEDISEWRKVLVKFESRSEETSLVKCYKNVTNSKLEQGVYSPAEYGDRLCGELQNSEICVIQTGNESSGYDSKTVQNFLFEIKLTRTILCDPDCPFAQVQSCSTDIVGVTSSPQLSPYQSFPSSEQEKCRNSEKEMMCTEAMLEDLGCQLTSRPMIYWLHAKTLSRLSCGSTHVDCVRGVKECLDPLSQYLIHQNVTTLCRAQGQVKECVITSQKLPECADNSQLLTSVIAELEEIKCQDD</sequence>
<organism evidence="1 2">
    <name type="scientific">Bugula neritina</name>
    <name type="common">Brown bryozoan</name>
    <name type="synonym">Sertularia neritina</name>
    <dbReference type="NCBI Taxonomy" id="10212"/>
    <lineage>
        <taxon>Eukaryota</taxon>
        <taxon>Metazoa</taxon>
        <taxon>Spiralia</taxon>
        <taxon>Lophotrochozoa</taxon>
        <taxon>Bryozoa</taxon>
        <taxon>Gymnolaemata</taxon>
        <taxon>Cheilostomatida</taxon>
        <taxon>Flustrina</taxon>
        <taxon>Buguloidea</taxon>
        <taxon>Bugulidae</taxon>
        <taxon>Bugula</taxon>
    </lineage>
</organism>
<dbReference type="Proteomes" id="UP000593567">
    <property type="component" value="Unassembled WGS sequence"/>
</dbReference>
<protein>
    <submittedName>
        <fullName evidence="1">Uncharacterized protein</fullName>
    </submittedName>
</protein>
<dbReference type="AlphaFoldDB" id="A0A7J7JBJ1"/>
<name>A0A7J7JBJ1_BUGNE</name>
<comment type="caution">
    <text evidence="1">The sequence shown here is derived from an EMBL/GenBank/DDBJ whole genome shotgun (WGS) entry which is preliminary data.</text>
</comment>